<evidence type="ECO:0000256" key="6">
    <source>
        <dbReference type="SAM" id="Phobius"/>
    </source>
</evidence>
<feature type="transmembrane region" description="Helical" evidence="6">
    <location>
        <begin position="20"/>
        <end position="39"/>
    </location>
</feature>
<organism evidence="7 8">
    <name type="scientific">Pararge aegeria aegeria</name>
    <dbReference type="NCBI Taxonomy" id="348720"/>
    <lineage>
        <taxon>Eukaryota</taxon>
        <taxon>Metazoa</taxon>
        <taxon>Ecdysozoa</taxon>
        <taxon>Arthropoda</taxon>
        <taxon>Hexapoda</taxon>
        <taxon>Insecta</taxon>
        <taxon>Pterygota</taxon>
        <taxon>Neoptera</taxon>
        <taxon>Endopterygota</taxon>
        <taxon>Lepidoptera</taxon>
        <taxon>Glossata</taxon>
        <taxon>Ditrysia</taxon>
        <taxon>Papilionoidea</taxon>
        <taxon>Nymphalidae</taxon>
        <taxon>Satyrinae</taxon>
        <taxon>Satyrini</taxon>
        <taxon>Parargina</taxon>
        <taxon>Pararge</taxon>
    </lineage>
</organism>
<dbReference type="Proteomes" id="UP000838756">
    <property type="component" value="Unassembled WGS sequence"/>
</dbReference>
<dbReference type="OrthoDB" id="370281at2759"/>
<comment type="caution">
    <text evidence="7">The sequence shown here is derived from an EMBL/GenBank/DDBJ whole genome shotgun (WGS) entry which is preliminary data.</text>
</comment>
<dbReference type="EMBL" id="CAKXAJ010025576">
    <property type="protein sequence ID" value="CAH2241411.1"/>
    <property type="molecule type" value="Genomic_DNA"/>
</dbReference>
<evidence type="ECO:0000313" key="7">
    <source>
        <dbReference type="EMBL" id="CAH2241411.1"/>
    </source>
</evidence>
<dbReference type="InterPro" id="IPR051068">
    <property type="entry name" value="MFS_Domain-Containing_Protein"/>
</dbReference>
<sequence>MLAHGKQSEKEALQALKPDLVGSWTLVGAFFVLVFNFVLLETLATSLTMDQFAWSKRQALQNMGALMSAGALVACLVFALIAPLTRLFEERALLLWGGFLLTGLASLLCIPVSNSVLLLKPLAQDKSNMNKCFDTRKRLLGCVLSCLVLPLRSPMGTAAVQQVWQVLGPRPQGVWMGVLTGAGCVSRALGPVLRGRRHCKELQSAHSNLCGCPRGCRTRALREYNGERPAACSSSVLPLQSTEITNAFAQRLCYGPTPVGRGL</sequence>
<evidence type="ECO:0000313" key="8">
    <source>
        <dbReference type="Proteomes" id="UP000838756"/>
    </source>
</evidence>
<dbReference type="PANTHER" id="PTHR23510:SF3">
    <property type="entry name" value="MAJOR FACILITATOR SUPERFAMILY DOMAIN-CONTAINING PROTEIN 8"/>
    <property type="match status" value="1"/>
</dbReference>
<proteinExistence type="predicted"/>
<reference evidence="7" key="1">
    <citation type="submission" date="2022-03" db="EMBL/GenBank/DDBJ databases">
        <authorList>
            <person name="Lindestad O."/>
        </authorList>
    </citation>
    <scope>NUCLEOTIDE SEQUENCE</scope>
</reference>
<dbReference type="InterPro" id="IPR036259">
    <property type="entry name" value="MFS_trans_sf"/>
</dbReference>
<evidence type="ECO:0000256" key="5">
    <source>
        <dbReference type="ARBA" id="ARBA00023136"/>
    </source>
</evidence>
<gene>
    <name evidence="7" type="primary">jg15608</name>
    <name evidence="7" type="ORF">PAEG_LOCUS17848</name>
</gene>
<keyword evidence="2" id="KW-0813">Transport</keyword>
<dbReference type="AlphaFoldDB" id="A0A8S4RWM9"/>
<keyword evidence="5 6" id="KW-0472">Membrane</keyword>
<keyword evidence="4 6" id="KW-1133">Transmembrane helix</keyword>
<dbReference type="Gene3D" id="1.20.1250.20">
    <property type="entry name" value="MFS general substrate transporter like domains"/>
    <property type="match status" value="1"/>
</dbReference>
<feature type="transmembrane region" description="Helical" evidence="6">
    <location>
        <begin position="93"/>
        <end position="119"/>
    </location>
</feature>
<protein>
    <submittedName>
        <fullName evidence="7">Jg15608 protein</fullName>
    </submittedName>
</protein>
<evidence type="ECO:0000256" key="4">
    <source>
        <dbReference type="ARBA" id="ARBA00022989"/>
    </source>
</evidence>
<evidence type="ECO:0000256" key="1">
    <source>
        <dbReference type="ARBA" id="ARBA00004127"/>
    </source>
</evidence>
<dbReference type="GO" id="GO:0012505">
    <property type="term" value="C:endomembrane system"/>
    <property type="evidence" value="ECO:0007669"/>
    <property type="project" value="UniProtKB-SubCell"/>
</dbReference>
<feature type="transmembrane region" description="Helical" evidence="6">
    <location>
        <begin position="172"/>
        <end position="190"/>
    </location>
</feature>
<dbReference type="PANTHER" id="PTHR23510">
    <property type="entry name" value="INNER MEMBRANE TRANSPORT PROTEIN YAJR"/>
    <property type="match status" value="1"/>
</dbReference>
<dbReference type="GO" id="GO:0005765">
    <property type="term" value="C:lysosomal membrane"/>
    <property type="evidence" value="ECO:0007669"/>
    <property type="project" value="TreeGrafter"/>
</dbReference>
<evidence type="ECO:0000256" key="3">
    <source>
        <dbReference type="ARBA" id="ARBA00022692"/>
    </source>
</evidence>
<evidence type="ECO:0000256" key="2">
    <source>
        <dbReference type="ARBA" id="ARBA00022448"/>
    </source>
</evidence>
<accession>A0A8S4RWM9</accession>
<keyword evidence="3 6" id="KW-0812">Transmembrane</keyword>
<feature type="transmembrane region" description="Helical" evidence="6">
    <location>
        <begin position="139"/>
        <end position="160"/>
    </location>
</feature>
<comment type="subcellular location">
    <subcellularLocation>
        <location evidence="1">Endomembrane system</location>
        <topology evidence="1">Multi-pass membrane protein</topology>
    </subcellularLocation>
</comment>
<keyword evidence="8" id="KW-1185">Reference proteome</keyword>
<name>A0A8S4RWM9_9NEOP</name>
<feature type="transmembrane region" description="Helical" evidence="6">
    <location>
        <begin position="60"/>
        <end position="81"/>
    </location>
</feature>
<dbReference type="SUPFAM" id="SSF103473">
    <property type="entry name" value="MFS general substrate transporter"/>
    <property type="match status" value="1"/>
</dbReference>